<sequence>MAKIKSALELALEKTEGLSVDREKLKQKELKESGQKLASSIINGTEKEGKEKLSKFPEGDILFIKEGFAEILLSNIRLPLYINSDNRLNQLEEAFALISDREDIYKLVFSQLQQLFGKYVEDIQNLSEALKQQYMPVLRQKQQQIRQQTGRDIPIEPEQDPEFMELLSQNRRALEEQYNEVIAQAKAELKKVI</sequence>
<dbReference type="EMBL" id="JACHGJ010000005">
    <property type="protein sequence ID" value="MBB6481050.1"/>
    <property type="molecule type" value="Genomic_DNA"/>
</dbReference>
<keyword evidence="3" id="KW-1185">Reference proteome</keyword>
<organism evidence="2 3">
    <name type="scientific">Spirochaeta isovalerica</name>
    <dbReference type="NCBI Taxonomy" id="150"/>
    <lineage>
        <taxon>Bacteria</taxon>
        <taxon>Pseudomonadati</taxon>
        <taxon>Spirochaetota</taxon>
        <taxon>Spirochaetia</taxon>
        <taxon>Spirochaetales</taxon>
        <taxon>Spirochaetaceae</taxon>
        <taxon>Spirochaeta</taxon>
    </lineage>
</organism>
<evidence type="ECO:0000313" key="2">
    <source>
        <dbReference type="EMBL" id="MBB6481050.1"/>
    </source>
</evidence>
<feature type="coiled-coil region" evidence="1">
    <location>
        <begin position="164"/>
        <end position="191"/>
    </location>
</feature>
<reference evidence="2 3" key="1">
    <citation type="submission" date="2020-08" db="EMBL/GenBank/DDBJ databases">
        <title>Genomic Encyclopedia of Type Strains, Phase IV (KMG-IV): sequencing the most valuable type-strain genomes for metagenomic binning, comparative biology and taxonomic classification.</title>
        <authorList>
            <person name="Goeker M."/>
        </authorList>
    </citation>
    <scope>NUCLEOTIDE SEQUENCE [LARGE SCALE GENOMIC DNA]</scope>
    <source>
        <strain evidence="2 3">DSM 2461</strain>
    </source>
</reference>
<dbReference type="Pfam" id="PF20362">
    <property type="entry name" value="DUF6657"/>
    <property type="match status" value="1"/>
</dbReference>
<dbReference type="RefSeq" id="WP_184747296.1">
    <property type="nucleotide sequence ID" value="NZ_JACHGJ010000005.1"/>
</dbReference>
<dbReference type="Proteomes" id="UP000587760">
    <property type="component" value="Unassembled WGS sequence"/>
</dbReference>
<name>A0A841RDH9_9SPIO</name>
<gene>
    <name evidence="2" type="ORF">HNR50_002723</name>
</gene>
<dbReference type="AlphaFoldDB" id="A0A841RDH9"/>
<keyword evidence="1" id="KW-0175">Coiled coil</keyword>
<dbReference type="InterPro" id="IPR046598">
    <property type="entry name" value="DUF6657"/>
</dbReference>
<comment type="caution">
    <text evidence="2">The sequence shown here is derived from an EMBL/GenBank/DDBJ whole genome shotgun (WGS) entry which is preliminary data.</text>
</comment>
<evidence type="ECO:0000256" key="1">
    <source>
        <dbReference type="SAM" id="Coils"/>
    </source>
</evidence>
<protein>
    <submittedName>
        <fullName evidence="2">Uncharacterized protein</fullName>
    </submittedName>
</protein>
<proteinExistence type="predicted"/>
<evidence type="ECO:0000313" key="3">
    <source>
        <dbReference type="Proteomes" id="UP000587760"/>
    </source>
</evidence>
<accession>A0A841RDH9</accession>